<sequence length="364" mass="38502">MAKRKRLTPAQPGYLAADSPAPAADPARAPIARVAGDASASAALSELSDTLRNARAEGRMIDVLALDCIDETHLVRDRMAQGGDDDMAALMASLETRGQQTPIEVVALPAPRNGKTHGLISGARRLSALRRLRARTEDPRFATVQARLIAPPDAQAAYVAMVEENEIRAGLSLYEKGRITLRAVHEGVYPTPRAALRGLFGSVSRSRRSKIGSFLELVEPLDAVLRFPAMIPEKLGLGLAKALQADHAFASGLRMKLRSDPAATAEEELAVLNAALRDWTRGQAAGGAAPVPTDDAAGRSAPSGAPGPRPRITGPDPESVARRLEESRVTARFDAAAGRITLSGGGVDAALFAAVQDWLKSRRS</sequence>
<accession>A0ABT7FHE0</accession>
<gene>
    <name evidence="3" type="ORF">QO034_15745</name>
</gene>
<dbReference type="SUPFAM" id="SSF110849">
    <property type="entry name" value="ParB/Sulfiredoxin"/>
    <property type="match status" value="1"/>
</dbReference>
<keyword evidence="4" id="KW-1185">Reference proteome</keyword>
<dbReference type="Gene3D" id="3.90.1530.30">
    <property type="match status" value="1"/>
</dbReference>
<reference evidence="3 4" key="1">
    <citation type="submission" date="2023-05" db="EMBL/GenBank/DDBJ databases">
        <title>Sedimentitalea sp. nov. JM2-8.</title>
        <authorList>
            <person name="Huang J."/>
        </authorList>
    </citation>
    <scope>NUCLEOTIDE SEQUENCE [LARGE SCALE GENOMIC DNA]</scope>
    <source>
        <strain evidence="3 4">JM2-8</strain>
    </source>
</reference>
<feature type="region of interest" description="Disordered" evidence="1">
    <location>
        <begin position="283"/>
        <end position="326"/>
    </location>
</feature>
<evidence type="ECO:0000256" key="1">
    <source>
        <dbReference type="SAM" id="MobiDB-lite"/>
    </source>
</evidence>
<dbReference type="InterPro" id="IPR003115">
    <property type="entry name" value="ParB_N"/>
</dbReference>
<evidence type="ECO:0000259" key="2">
    <source>
        <dbReference type="SMART" id="SM00470"/>
    </source>
</evidence>
<comment type="caution">
    <text evidence="3">The sequence shown here is derived from an EMBL/GenBank/DDBJ whole genome shotgun (WGS) entry which is preliminary data.</text>
</comment>
<name>A0ABT7FHE0_9RHOB</name>
<dbReference type="EMBL" id="JASNJE010000021">
    <property type="protein sequence ID" value="MDK3074551.1"/>
    <property type="molecule type" value="Genomic_DNA"/>
</dbReference>
<dbReference type="InterPro" id="IPR036086">
    <property type="entry name" value="ParB/Sulfiredoxin_sf"/>
</dbReference>
<dbReference type="RefSeq" id="WP_284486483.1">
    <property type="nucleotide sequence ID" value="NZ_JASNJE010000021.1"/>
</dbReference>
<evidence type="ECO:0000313" key="3">
    <source>
        <dbReference type="EMBL" id="MDK3074551.1"/>
    </source>
</evidence>
<organism evidence="3 4">
    <name type="scientific">Sedimentitalea xiamensis</name>
    <dbReference type="NCBI Taxonomy" id="3050037"/>
    <lineage>
        <taxon>Bacteria</taxon>
        <taxon>Pseudomonadati</taxon>
        <taxon>Pseudomonadota</taxon>
        <taxon>Alphaproteobacteria</taxon>
        <taxon>Rhodobacterales</taxon>
        <taxon>Paracoccaceae</taxon>
        <taxon>Sedimentitalea</taxon>
    </lineage>
</organism>
<feature type="domain" description="ParB-like N-terminal" evidence="2">
    <location>
        <begin position="65"/>
        <end position="166"/>
    </location>
</feature>
<proteinExistence type="predicted"/>
<evidence type="ECO:0000313" key="4">
    <source>
        <dbReference type="Proteomes" id="UP001227126"/>
    </source>
</evidence>
<dbReference type="Proteomes" id="UP001227126">
    <property type="component" value="Unassembled WGS sequence"/>
</dbReference>
<feature type="region of interest" description="Disordered" evidence="1">
    <location>
        <begin position="1"/>
        <end position="27"/>
    </location>
</feature>
<dbReference type="SMART" id="SM00470">
    <property type="entry name" value="ParB"/>
    <property type="match status" value="1"/>
</dbReference>
<feature type="compositionally biased region" description="Low complexity" evidence="1">
    <location>
        <begin position="16"/>
        <end position="27"/>
    </location>
</feature>
<protein>
    <submittedName>
        <fullName evidence="3">ParB N-terminal domain-containing protein</fullName>
    </submittedName>
</protein>